<sequence length="284" mass="31049">MLLALVPSSGSAAPDFDVLEIDVDWQLASLPPPPDLEPITTSAVLDIASPSRALKERSTYLTAIAEEATANGVPPALVDAVVRIESRYDPTAVGSIGEIGLMQVRPKTAALLGFQGTAAELAEPRTNLRYGVGYLAKAWRLADGDLCRTLMKYRAGHGSDTMSALSIEYCRRARQHLAAVGTEIGSPVWELAQAVIRPRSKQVEHTRLAKRLVTAATAPRFNPTKGLRLSRRHEAARANRAWTNKNRVGELVRQKTRLARIVHRTSSRMIHLRLAAPKSWVASR</sequence>
<comment type="caution">
    <text evidence="4">The sequence shown here is derived from an EMBL/GenBank/DDBJ whole genome shotgun (WGS) entry which is preliminary data.</text>
</comment>
<evidence type="ECO:0000313" key="4">
    <source>
        <dbReference type="EMBL" id="MPR31144.1"/>
    </source>
</evidence>
<dbReference type="PANTHER" id="PTHR37423">
    <property type="entry name" value="SOLUBLE LYTIC MUREIN TRANSGLYCOSYLASE-RELATED"/>
    <property type="match status" value="1"/>
</dbReference>
<dbReference type="Gene3D" id="1.10.530.10">
    <property type="match status" value="1"/>
</dbReference>
<dbReference type="InterPro" id="IPR023346">
    <property type="entry name" value="Lysozyme-like_dom_sf"/>
</dbReference>
<keyword evidence="5" id="KW-1185">Reference proteome</keyword>
<dbReference type="OrthoDB" id="9788661at2"/>
<dbReference type="Proteomes" id="UP000403266">
    <property type="component" value="Unassembled WGS sequence"/>
</dbReference>
<dbReference type="AlphaFoldDB" id="A0A5N7MYU7"/>
<organism evidence="4 5">
    <name type="scientific">Microvirga tunisiensis</name>
    <dbReference type="NCBI Taxonomy" id="2108360"/>
    <lineage>
        <taxon>Bacteria</taxon>
        <taxon>Pseudomonadati</taxon>
        <taxon>Pseudomonadota</taxon>
        <taxon>Alphaproteobacteria</taxon>
        <taxon>Hyphomicrobiales</taxon>
        <taxon>Methylobacteriaceae</taxon>
        <taxon>Microvirga</taxon>
    </lineage>
</organism>
<comment type="similarity">
    <text evidence="2">Belongs to the virb1 family.</text>
</comment>
<evidence type="ECO:0000256" key="2">
    <source>
        <dbReference type="ARBA" id="ARBA00009387"/>
    </source>
</evidence>
<gene>
    <name evidence="4" type="ORF">FS320_41145</name>
</gene>
<evidence type="ECO:0000313" key="5">
    <source>
        <dbReference type="Proteomes" id="UP000403266"/>
    </source>
</evidence>
<dbReference type="RefSeq" id="WP_152718340.1">
    <property type="nucleotide sequence ID" value="NZ_VOSJ01000530.1"/>
</dbReference>
<accession>A0A5N7MYU7</accession>
<dbReference type="Pfam" id="PF01464">
    <property type="entry name" value="SLT"/>
    <property type="match status" value="1"/>
</dbReference>
<dbReference type="InterPro" id="IPR008258">
    <property type="entry name" value="Transglycosylase_SLT_dom_1"/>
</dbReference>
<comment type="similarity">
    <text evidence="1">Belongs to the transglycosylase Slt family.</text>
</comment>
<dbReference type="SUPFAM" id="SSF53955">
    <property type="entry name" value="Lysozyme-like"/>
    <property type="match status" value="1"/>
</dbReference>
<dbReference type="EMBL" id="VOSK01000555">
    <property type="protein sequence ID" value="MPR31144.1"/>
    <property type="molecule type" value="Genomic_DNA"/>
</dbReference>
<evidence type="ECO:0000259" key="3">
    <source>
        <dbReference type="Pfam" id="PF01464"/>
    </source>
</evidence>
<reference evidence="4 5" key="1">
    <citation type="journal article" date="2019" name="Syst. Appl. Microbiol.">
        <title>Microvirga tunisiensis sp. nov., a root nodule symbiotic bacterium isolated from Lupinus micranthus and L. luteus grown in Northern Tunisia.</title>
        <authorList>
            <person name="Msaddak A."/>
            <person name="Rejili M."/>
            <person name="Duran D."/>
            <person name="Mars M."/>
            <person name="Palacios J.M."/>
            <person name="Ruiz-Argueso T."/>
            <person name="Rey L."/>
            <person name="Imperial J."/>
        </authorList>
    </citation>
    <scope>NUCLEOTIDE SEQUENCE [LARGE SCALE GENOMIC DNA]</scope>
    <source>
        <strain evidence="4 5">Lmie10</strain>
    </source>
</reference>
<feature type="domain" description="Transglycosylase SLT" evidence="3">
    <location>
        <begin position="64"/>
        <end position="159"/>
    </location>
</feature>
<proteinExistence type="inferred from homology"/>
<evidence type="ECO:0000256" key="1">
    <source>
        <dbReference type="ARBA" id="ARBA00007734"/>
    </source>
</evidence>
<dbReference type="PANTHER" id="PTHR37423:SF2">
    <property type="entry name" value="MEMBRANE-BOUND LYTIC MUREIN TRANSGLYCOSYLASE C"/>
    <property type="match status" value="1"/>
</dbReference>
<protein>
    <submittedName>
        <fullName evidence="4">Lytic transglycosylase domain-containing protein</fullName>
    </submittedName>
</protein>
<name>A0A5N7MYU7_9HYPH</name>